<dbReference type="Proteomes" id="UP000265520">
    <property type="component" value="Unassembled WGS sequence"/>
</dbReference>
<evidence type="ECO:0000313" key="3">
    <source>
        <dbReference type="Proteomes" id="UP000265520"/>
    </source>
</evidence>
<dbReference type="EMBL" id="LXQA010784773">
    <property type="protein sequence ID" value="MCI70885.1"/>
    <property type="molecule type" value="Genomic_DNA"/>
</dbReference>
<accession>A0A392UGN2</accession>
<evidence type="ECO:0000256" key="1">
    <source>
        <dbReference type="SAM" id="MobiDB-lite"/>
    </source>
</evidence>
<organism evidence="2 3">
    <name type="scientific">Trifolium medium</name>
    <dbReference type="NCBI Taxonomy" id="97028"/>
    <lineage>
        <taxon>Eukaryota</taxon>
        <taxon>Viridiplantae</taxon>
        <taxon>Streptophyta</taxon>
        <taxon>Embryophyta</taxon>
        <taxon>Tracheophyta</taxon>
        <taxon>Spermatophyta</taxon>
        <taxon>Magnoliopsida</taxon>
        <taxon>eudicotyledons</taxon>
        <taxon>Gunneridae</taxon>
        <taxon>Pentapetalae</taxon>
        <taxon>rosids</taxon>
        <taxon>fabids</taxon>
        <taxon>Fabales</taxon>
        <taxon>Fabaceae</taxon>
        <taxon>Papilionoideae</taxon>
        <taxon>50 kb inversion clade</taxon>
        <taxon>NPAAA clade</taxon>
        <taxon>Hologalegina</taxon>
        <taxon>IRL clade</taxon>
        <taxon>Trifolieae</taxon>
        <taxon>Trifolium</taxon>
    </lineage>
</organism>
<keyword evidence="3" id="KW-1185">Reference proteome</keyword>
<evidence type="ECO:0000313" key="2">
    <source>
        <dbReference type="EMBL" id="MCI70885.1"/>
    </source>
</evidence>
<protein>
    <submittedName>
        <fullName evidence="2">Uncharacterized protein</fullName>
    </submittedName>
</protein>
<name>A0A392UGN2_9FABA</name>
<sequence length="61" mass="6476">MENNKPPHKVENSPTLKSPVTDENGDDNGVKVVCPAPPQDDKVTEVGSSVKEGEDETVESA</sequence>
<feature type="non-terminal residue" evidence="2">
    <location>
        <position position="61"/>
    </location>
</feature>
<proteinExistence type="predicted"/>
<comment type="caution">
    <text evidence="2">The sequence shown here is derived from an EMBL/GenBank/DDBJ whole genome shotgun (WGS) entry which is preliminary data.</text>
</comment>
<reference evidence="2 3" key="1">
    <citation type="journal article" date="2018" name="Front. Plant Sci.">
        <title>Red Clover (Trifolium pratense) and Zigzag Clover (T. medium) - A Picture of Genomic Similarities and Differences.</title>
        <authorList>
            <person name="Dluhosova J."/>
            <person name="Istvanek J."/>
            <person name="Nedelnik J."/>
            <person name="Repkova J."/>
        </authorList>
    </citation>
    <scope>NUCLEOTIDE SEQUENCE [LARGE SCALE GENOMIC DNA]</scope>
    <source>
        <strain evidence="3">cv. 10/8</strain>
        <tissue evidence="2">Leaf</tissue>
    </source>
</reference>
<feature type="region of interest" description="Disordered" evidence="1">
    <location>
        <begin position="1"/>
        <end position="61"/>
    </location>
</feature>
<dbReference type="AlphaFoldDB" id="A0A392UGN2"/>